<dbReference type="Proteomes" id="UP000066549">
    <property type="component" value="Chromosome"/>
</dbReference>
<feature type="transmembrane region" description="Helical" evidence="4">
    <location>
        <begin position="184"/>
        <end position="207"/>
    </location>
</feature>
<dbReference type="PANTHER" id="PTHR30413:SF8">
    <property type="entry name" value="TRANSPORT PERMEASE PROTEIN"/>
    <property type="match status" value="1"/>
</dbReference>
<dbReference type="EMBL" id="CP011002">
    <property type="protein sequence ID" value="AKO66295.1"/>
    <property type="molecule type" value="Genomic_DNA"/>
</dbReference>
<evidence type="ECO:0000256" key="4">
    <source>
        <dbReference type="SAM" id="Phobius"/>
    </source>
</evidence>
<keyword evidence="3" id="KW-0813">Transport</keyword>
<feature type="transmembrane region" description="Helical" evidence="4">
    <location>
        <begin position="98"/>
        <end position="118"/>
    </location>
</feature>
<dbReference type="GO" id="GO:0015920">
    <property type="term" value="P:lipopolysaccharide transport"/>
    <property type="evidence" value="ECO:0007669"/>
    <property type="project" value="TreeGrafter"/>
</dbReference>
<dbReference type="AlphaFoldDB" id="A0A0H4J2R7"/>
<dbReference type="PANTHER" id="PTHR30413">
    <property type="entry name" value="INNER MEMBRANE TRANSPORT PERMEASE"/>
    <property type="match status" value="1"/>
</dbReference>
<sequence length="243" mass="28332">MQQFFSFFKLLFVLQKKNHIVGFLIGLLPILITSISIEFFIGKLISGNIDTMQPGLKAVNVLVYFLIANSLTLSLTSLKKYNHILKNSYLSPSAIINAEVLMQFINFICLLMVYAFWFQFPLISLILVIVISLLLILSIIFLAHLIAPLAFIFDDFERIFGLIMQLLFWLSPVIYFIRDIKSNFAYLITLNPFHLFYELNFLCFYPHLFDEELFYLSGLTFIVFFAVIYIVLKDLKSKLRLFL</sequence>
<proteinExistence type="inferred from homology"/>
<protein>
    <submittedName>
        <fullName evidence="5">Uncharacterized protein</fullName>
    </submittedName>
</protein>
<reference evidence="5 6" key="1">
    <citation type="submission" date="2015-03" db="EMBL/GenBank/DDBJ databases">
        <title>Comparative analysis of the OM43 clade including a novel species from Red Sea uncovers genomic and metabolic diversity among marine methylotrophs.</title>
        <authorList>
            <person name="Jimenez-Infante F."/>
            <person name="Ngugi D.K."/>
            <person name="Vinu M."/>
            <person name="Alam I."/>
            <person name="Kamau A."/>
            <person name="Blom J."/>
            <person name="Bajic V.B."/>
            <person name="Stingl U."/>
        </authorList>
    </citation>
    <scope>NUCLEOTIDE SEQUENCE [LARGE SCALE GENOMIC DNA]</scope>
    <source>
        <strain evidence="5 6">MBRSH7</strain>
    </source>
</reference>
<keyword evidence="4" id="KW-0812">Transmembrane</keyword>
<name>A0A0H4J2R7_9PROT</name>
<accession>A0A0H4J2R7</accession>
<keyword evidence="6" id="KW-1185">Reference proteome</keyword>
<feature type="transmembrane region" description="Helical" evidence="4">
    <location>
        <begin position="125"/>
        <end position="153"/>
    </location>
</feature>
<evidence type="ECO:0000256" key="3">
    <source>
        <dbReference type="ARBA" id="ARBA00022448"/>
    </source>
</evidence>
<keyword evidence="4" id="KW-0472">Membrane</keyword>
<organism evidence="5 6">
    <name type="scientific">Methylophilales bacterium MBRS-H7</name>
    <dbReference type="NCBI Taxonomy" id="1623450"/>
    <lineage>
        <taxon>Bacteria</taxon>
        <taxon>Pseudomonadati</taxon>
        <taxon>Pseudomonadota</taxon>
        <taxon>Betaproteobacteria</taxon>
        <taxon>Nitrosomonadales</taxon>
        <taxon>OM43 clade</taxon>
    </lineage>
</organism>
<evidence type="ECO:0000256" key="1">
    <source>
        <dbReference type="ARBA" id="ARBA00004429"/>
    </source>
</evidence>
<feature type="transmembrane region" description="Helical" evidence="4">
    <location>
        <begin position="213"/>
        <end position="232"/>
    </location>
</feature>
<comment type="subcellular location">
    <subcellularLocation>
        <location evidence="1">Cell inner membrane</location>
        <topology evidence="1">Multi-pass membrane protein</topology>
    </subcellularLocation>
</comment>
<feature type="transmembrane region" description="Helical" evidence="4">
    <location>
        <begin position="20"/>
        <end position="41"/>
    </location>
</feature>
<dbReference type="GO" id="GO:0005886">
    <property type="term" value="C:plasma membrane"/>
    <property type="evidence" value="ECO:0007669"/>
    <property type="project" value="UniProtKB-SubCell"/>
</dbReference>
<comment type="similarity">
    <text evidence="2">Belongs to the ABC-2 integral membrane protein family.</text>
</comment>
<evidence type="ECO:0000256" key="2">
    <source>
        <dbReference type="ARBA" id="ARBA00007783"/>
    </source>
</evidence>
<keyword evidence="4" id="KW-1133">Transmembrane helix</keyword>
<feature type="transmembrane region" description="Helical" evidence="4">
    <location>
        <begin position="159"/>
        <end position="177"/>
    </location>
</feature>
<gene>
    <name evidence="5" type="ORF">VI33_06425</name>
</gene>
<evidence type="ECO:0000313" key="6">
    <source>
        <dbReference type="Proteomes" id="UP000066549"/>
    </source>
</evidence>
<evidence type="ECO:0000313" key="5">
    <source>
        <dbReference type="EMBL" id="AKO66295.1"/>
    </source>
</evidence>
<feature type="transmembrane region" description="Helical" evidence="4">
    <location>
        <begin position="61"/>
        <end position="78"/>
    </location>
</feature>